<dbReference type="GO" id="GO:0016226">
    <property type="term" value="P:iron-sulfur cluster assembly"/>
    <property type="evidence" value="ECO:0007669"/>
    <property type="project" value="TreeGrafter"/>
</dbReference>
<dbReference type="InterPro" id="IPR036065">
    <property type="entry name" value="BolA-like_sf"/>
</dbReference>
<dbReference type="InterPro" id="IPR002634">
    <property type="entry name" value="BolA"/>
</dbReference>
<dbReference type="RefSeq" id="WP_021096946.1">
    <property type="nucleotide sequence ID" value="NZ_KE557320.1"/>
</dbReference>
<dbReference type="SUPFAM" id="SSF82657">
    <property type="entry name" value="BolA-like"/>
    <property type="match status" value="1"/>
</dbReference>
<dbReference type="Proteomes" id="UP000015346">
    <property type="component" value="Unassembled WGS sequence"/>
</dbReference>
<dbReference type="AlphaFoldDB" id="S9R5J8"/>
<dbReference type="OrthoDB" id="9811118at2"/>
<evidence type="ECO:0008006" key="4">
    <source>
        <dbReference type="Google" id="ProtNLM"/>
    </source>
</evidence>
<dbReference type="PIRSF" id="PIRSF003113">
    <property type="entry name" value="BolA"/>
    <property type="match status" value="1"/>
</dbReference>
<dbReference type="EMBL" id="AOLV01000009">
    <property type="protein sequence ID" value="EPX87172.1"/>
    <property type="molecule type" value="Genomic_DNA"/>
</dbReference>
<accession>S9R5J8</accession>
<protein>
    <recommendedName>
        <fullName evidence="4">Stress-induced morphogen</fullName>
    </recommendedName>
</protein>
<evidence type="ECO:0000313" key="3">
    <source>
        <dbReference type="Proteomes" id="UP000015346"/>
    </source>
</evidence>
<evidence type="ECO:0000256" key="1">
    <source>
        <dbReference type="RuleBase" id="RU003860"/>
    </source>
</evidence>
<sequence>MDLADEMRRRLAEAFAPRRLEVIDESEGHRGHAGWREGGGTHWRIRIAAPALGAMGRLERHRAIHAALGPDLIGRIHALAIEAEG</sequence>
<dbReference type="HOGENOM" id="CLU_109462_2_1_5"/>
<comment type="similarity">
    <text evidence="1">Belongs to the BolA/IbaG family.</text>
</comment>
<dbReference type="STRING" id="1123069.ruthe_00843"/>
<dbReference type="PANTHER" id="PTHR46230">
    <property type="match status" value="1"/>
</dbReference>
<dbReference type="Pfam" id="PF01722">
    <property type="entry name" value="BolA"/>
    <property type="match status" value="1"/>
</dbReference>
<comment type="caution">
    <text evidence="2">The sequence shown here is derived from an EMBL/GenBank/DDBJ whole genome shotgun (WGS) entry which is preliminary data.</text>
</comment>
<reference evidence="2 3" key="1">
    <citation type="journal article" date="2013" name="Stand. Genomic Sci.">
        <title>Genome sequence of the reddish-pigmented Rubellimicrobium thermophilum type strain (DSM 16684(T)), a member of the Roseobacter clade.</title>
        <authorList>
            <person name="Fiebig A."/>
            <person name="Riedel T."/>
            <person name="Gronow S."/>
            <person name="Petersen J."/>
            <person name="Klenk H.P."/>
            <person name="Goker M."/>
        </authorList>
    </citation>
    <scope>NUCLEOTIDE SEQUENCE [LARGE SCALE GENOMIC DNA]</scope>
    <source>
        <strain evidence="2 3">DSM 16684</strain>
    </source>
</reference>
<proteinExistence type="inferred from homology"/>
<dbReference type="Gene3D" id="3.30.300.90">
    <property type="entry name" value="BolA-like"/>
    <property type="match status" value="1"/>
</dbReference>
<keyword evidence="3" id="KW-1185">Reference proteome</keyword>
<evidence type="ECO:0000313" key="2">
    <source>
        <dbReference type="EMBL" id="EPX87172.1"/>
    </source>
</evidence>
<gene>
    <name evidence="2" type="ORF">ruthe_00843</name>
</gene>
<dbReference type="PATRIC" id="fig|1123069.3.peg.812"/>
<dbReference type="PANTHER" id="PTHR46230:SF7">
    <property type="entry name" value="BOLA-LIKE PROTEIN 1"/>
    <property type="match status" value="1"/>
</dbReference>
<name>S9R5J8_9RHOB</name>
<organism evidence="2 3">
    <name type="scientific">Rubellimicrobium thermophilum DSM 16684</name>
    <dbReference type="NCBI Taxonomy" id="1123069"/>
    <lineage>
        <taxon>Bacteria</taxon>
        <taxon>Pseudomonadati</taxon>
        <taxon>Pseudomonadota</taxon>
        <taxon>Alphaproteobacteria</taxon>
        <taxon>Rhodobacterales</taxon>
        <taxon>Roseobacteraceae</taxon>
        <taxon>Rubellimicrobium</taxon>
    </lineage>
</organism>